<dbReference type="Proteomes" id="UP001231189">
    <property type="component" value="Unassembled WGS sequence"/>
</dbReference>
<dbReference type="PANTHER" id="PTHR47165:SF4">
    <property type="entry name" value="OS03G0429900 PROTEIN"/>
    <property type="match status" value="1"/>
</dbReference>
<evidence type="ECO:0000256" key="1">
    <source>
        <dbReference type="SAM" id="MobiDB-lite"/>
    </source>
</evidence>
<evidence type="ECO:0000259" key="2">
    <source>
        <dbReference type="Pfam" id="PF02721"/>
    </source>
</evidence>
<comment type="caution">
    <text evidence="3">The sequence shown here is derived from an EMBL/GenBank/DDBJ whole genome shotgun (WGS) entry which is preliminary data.</text>
</comment>
<dbReference type="CDD" id="cd04480">
    <property type="entry name" value="RPA1_DBD_A_like"/>
    <property type="match status" value="1"/>
</dbReference>
<feature type="region of interest" description="Disordered" evidence="1">
    <location>
        <begin position="539"/>
        <end position="571"/>
    </location>
</feature>
<dbReference type="InterPro" id="IPR012340">
    <property type="entry name" value="NA-bd_OB-fold"/>
</dbReference>
<feature type="region of interest" description="Disordered" evidence="1">
    <location>
        <begin position="602"/>
        <end position="632"/>
    </location>
</feature>
<protein>
    <recommendedName>
        <fullName evidence="2">Replication protein A 70 kDa DNA-binding subunit B/D first OB fold domain-containing protein</fullName>
    </recommendedName>
</protein>
<accession>A0AAD8SFA3</accession>
<dbReference type="CDD" id="cd04481">
    <property type="entry name" value="RPA1_DBD_B_like"/>
    <property type="match status" value="1"/>
</dbReference>
<dbReference type="PANTHER" id="PTHR47165">
    <property type="entry name" value="OS03G0429900 PROTEIN"/>
    <property type="match status" value="1"/>
</dbReference>
<evidence type="ECO:0000313" key="4">
    <source>
        <dbReference type="Proteomes" id="UP001231189"/>
    </source>
</evidence>
<dbReference type="SUPFAM" id="SSF50249">
    <property type="entry name" value="Nucleic acid-binding proteins"/>
    <property type="match status" value="3"/>
</dbReference>
<name>A0AAD8SFA3_LOLMU</name>
<feature type="domain" description="Replication protein A 70 kDa DNA-binding subunit B/D first OB fold" evidence="2">
    <location>
        <begin position="29"/>
        <end position="132"/>
    </location>
</feature>
<gene>
    <name evidence="3" type="ORF">QYE76_068424</name>
</gene>
<sequence length="632" mass="68526">MVEVLVSEDFTRIRCDCDVLSAPVKMPINLLSEIHKDSRQWTICVLVSRMWHYRGGTDEGPIKHTDLVLIDEKGSHMYGQLPPATSERLKDVLQEGKVFVIRKFLCNPSKTNFRPVESPFMVQFTKFTIVEERPGLEDGYPFCTYNLTSFADIPDPSGPPTRFIDVIGKISHVSDLVAVQSMYQTAGSNTRTIILTDLLGAELRIVLWGDRAVEFDADAVRAMGDKEPVIAIFVGTLPKSHRGVTGLSGSSACRWYIDEDIPDVNSFRASLGGQFTPLTAYIPTGPDALPTRVYADPIEMTMKELNGVDPFVDMDKRFICSVTVDIIGTDQRWWFASCKRCHKSAKHDGFQYQCSGATCDSVKADLAYCVSVFASDDTGGAEFVMFDRVGAAAVGKQLMPLMRQRYPGHYTVDELAAVARHDTGIPAEICRLVGQKYKLLVSISKKWETNNISEDLAFQVCRIIETYKPELPPLGFAAGLESGGASSSASGLGTKNPALNTVMSHMHHTTPAPGLGHGQGFRAGYGSPVVQAHAGPAARLTPATPAKGSSAPMRGARRPLLFGTPSKDKEDPVVENVVPAEEDPTPSTQGVVDDTAVAAAGALDKEDGIVLPKTKRNNTSSKGGGSVKKPKA</sequence>
<organism evidence="3 4">
    <name type="scientific">Lolium multiflorum</name>
    <name type="common">Italian ryegrass</name>
    <name type="synonym">Lolium perenne subsp. multiflorum</name>
    <dbReference type="NCBI Taxonomy" id="4521"/>
    <lineage>
        <taxon>Eukaryota</taxon>
        <taxon>Viridiplantae</taxon>
        <taxon>Streptophyta</taxon>
        <taxon>Embryophyta</taxon>
        <taxon>Tracheophyta</taxon>
        <taxon>Spermatophyta</taxon>
        <taxon>Magnoliopsida</taxon>
        <taxon>Liliopsida</taxon>
        <taxon>Poales</taxon>
        <taxon>Poaceae</taxon>
        <taxon>BOP clade</taxon>
        <taxon>Pooideae</taxon>
        <taxon>Poodae</taxon>
        <taxon>Poeae</taxon>
        <taxon>Poeae Chloroplast Group 2 (Poeae type)</taxon>
        <taxon>Loliodinae</taxon>
        <taxon>Loliinae</taxon>
        <taxon>Lolium</taxon>
    </lineage>
</organism>
<dbReference type="Gene3D" id="2.40.50.140">
    <property type="entry name" value="Nucleic acid-binding proteins"/>
    <property type="match status" value="3"/>
</dbReference>
<dbReference type="EMBL" id="JAUUTY010000004">
    <property type="protein sequence ID" value="KAK1650619.1"/>
    <property type="molecule type" value="Genomic_DNA"/>
</dbReference>
<reference evidence="3" key="1">
    <citation type="submission" date="2023-07" db="EMBL/GenBank/DDBJ databases">
        <title>A chromosome-level genome assembly of Lolium multiflorum.</title>
        <authorList>
            <person name="Chen Y."/>
            <person name="Copetti D."/>
            <person name="Kolliker R."/>
            <person name="Studer B."/>
        </authorList>
    </citation>
    <scope>NUCLEOTIDE SEQUENCE</scope>
    <source>
        <strain evidence="3">02402/16</strain>
        <tissue evidence="3">Leaf</tissue>
    </source>
</reference>
<dbReference type="InterPro" id="IPR003871">
    <property type="entry name" value="RFA1B/D_OB_1st"/>
</dbReference>
<proteinExistence type="predicted"/>
<keyword evidence="4" id="KW-1185">Reference proteome</keyword>
<dbReference type="Pfam" id="PF02721">
    <property type="entry name" value="DUF223"/>
    <property type="match status" value="1"/>
</dbReference>
<dbReference type="AlphaFoldDB" id="A0AAD8SFA3"/>
<evidence type="ECO:0000313" key="3">
    <source>
        <dbReference type="EMBL" id="KAK1650619.1"/>
    </source>
</evidence>